<dbReference type="InterPro" id="IPR050768">
    <property type="entry name" value="UPF0353/GerABKA_families"/>
</dbReference>
<dbReference type="SMART" id="SM00327">
    <property type="entry name" value="VWA"/>
    <property type="match status" value="1"/>
</dbReference>
<accession>A0ABS8W758</accession>
<keyword evidence="1" id="KW-0812">Transmembrane</keyword>
<dbReference type="Proteomes" id="UP001201273">
    <property type="component" value="Unassembled WGS sequence"/>
</dbReference>
<reference evidence="3 4" key="1">
    <citation type="journal article" date="2022" name="Environ. Microbiol. Rep.">
        <title>Eco-phylogenetic analyses reveal divergent evolution of vitamin B12 metabolism in the marine bacterial family 'Psychromonadaceae'.</title>
        <authorList>
            <person name="Jin X."/>
            <person name="Yang Y."/>
            <person name="Cao H."/>
            <person name="Gao B."/>
            <person name="Zhao Z."/>
        </authorList>
    </citation>
    <scope>NUCLEOTIDE SEQUENCE [LARGE SCALE GENOMIC DNA]</scope>
    <source>
        <strain evidence="3 4">MKS20</strain>
    </source>
</reference>
<feature type="domain" description="VWFA" evidence="2">
    <location>
        <begin position="86"/>
        <end position="280"/>
    </location>
</feature>
<dbReference type="PANTHER" id="PTHR22550:SF18">
    <property type="entry name" value="VWFA DOMAIN-CONTAINING PROTEIN"/>
    <property type="match status" value="1"/>
</dbReference>
<gene>
    <name evidence="3" type="ORF">K6Y31_00195</name>
</gene>
<organism evidence="3 4">
    <name type="scientific">Motilimonas cestriensis</name>
    <dbReference type="NCBI Taxonomy" id="2742685"/>
    <lineage>
        <taxon>Bacteria</taxon>
        <taxon>Pseudomonadati</taxon>
        <taxon>Pseudomonadota</taxon>
        <taxon>Gammaproteobacteria</taxon>
        <taxon>Alteromonadales</taxon>
        <taxon>Alteromonadales genera incertae sedis</taxon>
        <taxon>Motilimonas</taxon>
    </lineage>
</organism>
<dbReference type="CDD" id="cd01467">
    <property type="entry name" value="vWA_BatA_type"/>
    <property type="match status" value="1"/>
</dbReference>
<sequence>MFEFSYLWLALLLPLPLLLLLLKPLARQQLSLWLPLAPISEQQTTVNVQTKLPQLLLWLAWLFFVLALMRPTWVGEPIRITQQHRDVMLALDLSRSMEIEDMELGISQVNRLAVSKKVISDFISRRSGDRLGLILFADHAYLQAPLTFDLATLQTLMQETEIGLVGDKTAIGEGIGLAVKRFIEAENEQRVLILLTDGQNTSGSLTPQQAGELAKQQNIKIYTIGLGADVMIQRNLFGSHKVNPSADLDEKTLFDIATMTGGQYFRARSSEDLEQIYQNLDQLEPIANEEQSFRPEKNLFFWPLLLSLILFSCRLVLVKERN</sequence>
<name>A0ABS8W758_9GAMM</name>
<proteinExistence type="predicted"/>
<feature type="transmembrane region" description="Helical" evidence="1">
    <location>
        <begin position="51"/>
        <end position="69"/>
    </location>
</feature>
<evidence type="ECO:0000259" key="2">
    <source>
        <dbReference type="PROSITE" id="PS50234"/>
    </source>
</evidence>
<dbReference type="PANTHER" id="PTHR22550">
    <property type="entry name" value="SPORE GERMINATION PROTEIN"/>
    <property type="match status" value="1"/>
</dbReference>
<protein>
    <submittedName>
        <fullName evidence="3">VWA domain-containing protein</fullName>
    </submittedName>
</protein>
<dbReference type="InterPro" id="IPR002035">
    <property type="entry name" value="VWF_A"/>
</dbReference>
<evidence type="ECO:0000313" key="3">
    <source>
        <dbReference type="EMBL" id="MCE2593240.1"/>
    </source>
</evidence>
<comment type="caution">
    <text evidence="3">The sequence shown here is derived from an EMBL/GenBank/DDBJ whole genome shotgun (WGS) entry which is preliminary data.</text>
</comment>
<evidence type="ECO:0000256" key="1">
    <source>
        <dbReference type="SAM" id="Phobius"/>
    </source>
</evidence>
<keyword evidence="1" id="KW-1133">Transmembrane helix</keyword>
<dbReference type="PROSITE" id="PS50234">
    <property type="entry name" value="VWFA"/>
    <property type="match status" value="1"/>
</dbReference>
<dbReference type="SUPFAM" id="SSF53300">
    <property type="entry name" value="vWA-like"/>
    <property type="match status" value="1"/>
</dbReference>
<dbReference type="Pfam" id="PF00092">
    <property type="entry name" value="VWA"/>
    <property type="match status" value="1"/>
</dbReference>
<evidence type="ECO:0000313" key="4">
    <source>
        <dbReference type="Proteomes" id="UP001201273"/>
    </source>
</evidence>
<dbReference type="RefSeq" id="WP_233050867.1">
    <property type="nucleotide sequence ID" value="NZ_JAIMJA010000001.1"/>
</dbReference>
<dbReference type="EMBL" id="JAIMJA010000001">
    <property type="protein sequence ID" value="MCE2593240.1"/>
    <property type="molecule type" value="Genomic_DNA"/>
</dbReference>
<dbReference type="InterPro" id="IPR036465">
    <property type="entry name" value="vWFA_dom_sf"/>
</dbReference>
<keyword evidence="1" id="KW-0472">Membrane</keyword>
<dbReference type="Gene3D" id="3.40.50.410">
    <property type="entry name" value="von Willebrand factor, type A domain"/>
    <property type="match status" value="1"/>
</dbReference>
<keyword evidence="4" id="KW-1185">Reference proteome</keyword>
<feature type="transmembrane region" description="Helical" evidence="1">
    <location>
        <begin position="299"/>
        <end position="317"/>
    </location>
</feature>
<dbReference type="InterPro" id="IPR033881">
    <property type="entry name" value="vWA_BatA_type"/>
</dbReference>